<dbReference type="GO" id="GO:0071555">
    <property type="term" value="P:cell wall organization"/>
    <property type="evidence" value="ECO:0007669"/>
    <property type="project" value="TreeGrafter"/>
</dbReference>
<comment type="subcellular location">
    <subcellularLocation>
        <location evidence="1">Cell membrane</location>
        <topology evidence="1">Multi-pass membrane protein</topology>
    </subcellularLocation>
</comment>
<feature type="transmembrane region" description="Helical" evidence="8">
    <location>
        <begin position="160"/>
        <end position="180"/>
    </location>
</feature>
<dbReference type="RefSeq" id="WP_073002107.1">
    <property type="nucleotide sequence ID" value="NZ_FQUM01000005.1"/>
</dbReference>
<keyword evidence="7" id="KW-0460">Magnesium</keyword>
<keyword evidence="10" id="KW-1185">Reference proteome</keyword>
<feature type="transmembrane region" description="Helical" evidence="8">
    <location>
        <begin position="113"/>
        <end position="129"/>
    </location>
</feature>
<comment type="cofactor">
    <cofactor evidence="7">
        <name>Mg(2+)</name>
        <dbReference type="ChEBI" id="CHEBI:18420"/>
    </cofactor>
</comment>
<evidence type="ECO:0000256" key="3">
    <source>
        <dbReference type="ARBA" id="ARBA00022679"/>
    </source>
</evidence>
<feature type="binding site" evidence="7">
    <location>
        <position position="131"/>
    </location>
    <ligand>
        <name>Mg(2+)</name>
        <dbReference type="ChEBI" id="CHEBI:18420"/>
    </ligand>
</feature>
<evidence type="ECO:0000256" key="7">
    <source>
        <dbReference type="PIRSR" id="PIRSR600715-1"/>
    </source>
</evidence>
<dbReference type="PANTHER" id="PTHR22926:SF3">
    <property type="entry name" value="UNDECAPRENYL-PHOSPHATE ALPHA-N-ACETYLGLUCOSAMINYL 1-PHOSPHATE TRANSFERASE"/>
    <property type="match status" value="1"/>
</dbReference>
<feature type="transmembrane region" description="Helical" evidence="8">
    <location>
        <begin position="192"/>
        <end position="211"/>
    </location>
</feature>
<evidence type="ECO:0000313" key="9">
    <source>
        <dbReference type="EMBL" id="SHF43803.1"/>
    </source>
</evidence>
<feature type="transmembrane region" description="Helical" evidence="8">
    <location>
        <begin position="258"/>
        <end position="284"/>
    </location>
</feature>
<organism evidence="9 10">
    <name type="scientific">Mariniphaga anaerophila</name>
    <dbReference type="NCBI Taxonomy" id="1484053"/>
    <lineage>
        <taxon>Bacteria</taxon>
        <taxon>Pseudomonadati</taxon>
        <taxon>Bacteroidota</taxon>
        <taxon>Bacteroidia</taxon>
        <taxon>Marinilabiliales</taxon>
        <taxon>Prolixibacteraceae</taxon>
        <taxon>Mariniphaga</taxon>
    </lineage>
</organism>
<evidence type="ECO:0000256" key="5">
    <source>
        <dbReference type="ARBA" id="ARBA00022989"/>
    </source>
</evidence>
<evidence type="ECO:0000256" key="6">
    <source>
        <dbReference type="ARBA" id="ARBA00023136"/>
    </source>
</evidence>
<dbReference type="GO" id="GO:0009103">
    <property type="term" value="P:lipopolysaccharide biosynthetic process"/>
    <property type="evidence" value="ECO:0007669"/>
    <property type="project" value="TreeGrafter"/>
</dbReference>
<dbReference type="AlphaFoldDB" id="A0A1M5BMG3"/>
<feature type="transmembrane region" description="Helical" evidence="8">
    <location>
        <begin position="136"/>
        <end position="154"/>
    </location>
</feature>
<keyword evidence="4 8" id="KW-0812">Transmembrane</keyword>
<gene>
    <name evidence="9" type="ORF">SAMN05444274_105218</name>
</gene>
<dbReference type="GO" id="GO:0046872">
    <property type="term" value="F:metal ion binding"/>
    <property type="evidence" value="ECO:0007669"/>
    <property type="project" value="UniProtKB-KW"/>
</dbReference>
<keyword evidence="3 9" id="KW-0808">Transferase</keyword>
<dbReference type="OrthoDB" id="9783652at2"/>
<dbReference type="EMBL" id="FQUM01000005">
    <property type="protein sequence ID" value="SHF43803.1"/>
    <property type="molecule type" value="Genomic_DNA"/>
</dbReference>
<dbReference type="GO" id="GO:0044038">
    <property type="term" value="P:cell wall macromolecule biosynthetic process"/>
    <property type="evidence" value="ECO:0007669"/>
    <property type="project" value="TreeGrafter"/>
</dbReference>
<keyword evidence="2" id="KW-1003">Cell membrane</keyword>
<keyword evidence="7" id="KW-0479">Metal-binding</keyword>
<feature type="transmembrane region" description="Helical" evidence="8">
    <location>
        <begin position="6"/>
        <end position="28"/>
    </location>
</feature>
<feature type="binding site" evidence="7">
    <location>
        <position position="191"/>
    </location>
    <ligand>
        <name>Mg(2+)</name>
        <dbReference type="ChEBI" id="CHEBI:18420"/>
    </ligand>
</feature>
<proteinExistence type="predicted"/>
<protein>
    <submittedName>
        <fullName evidence="9">UDP-N-acetylmuramyl pentapeptide phosphotransferase/UDP-N-acetylglucosamine-1-phosphate transferase</fullName>
    </submittedName>
</protein>
<keyword evidence="5 8" id="KW-1133">Transmembrane helix</keyword>
<dbReference type="GO" id="GO:0005886">
    <property type="term" value="C:plasma membrane"/>
    <property type="evidence" value="ECO:0007669"/>
    <property type="project" value="UniProtKB-SubCell"/>
</dbReference>
<evidence type="ECO:0000256" key="1">
    <source>
        <dbReference type="ARBA" id="ARBA00004651"/>
    </source>
</evidence>
<dbReference type="Proteomes" id="UP000184164">
    <property type="component" value="Unassembled WGS sequence"/>
</dbReference>
<dbReference type="Pfam" id="PF00953">
    <property type="entry name" value="Glycos_transf_4"/>
    <property type="match status" value="1"/>
</dbReference>
<name>A0A1M5BMG3_9BACT</name>
<evidence type="ECO:0000256" key="8">
    <source>
        <dbReference type="SAM" id="Phobius"/>
    </source>
</evidence>
<feature type="transmembrane region" description="Helical" evidence="8">
    <location>
        <begin position="66"/>
        <end position="83"/>
    </location>
</feature>
<feature type="transmembrane region" description="Helical" evidence="8">
    <location>
        <begin position="90"/>
        <end position="107"/>
    </location>
</feature>
<dbReference type="InterPro" id="IPR000715">
    <property type="entry name" value="Glycosyl_transferase_4"/>
</dbReference>
<sequence length="321" mass="36237">MTNFIIAFIILAILLPVYFKIAAHFNIVDKPNERSSHSKLTIRGGGIVFPAAAFLWFVMYGFNQPFIILALGLMSVVSFLDDILTLSSKIRILIHFVSVSILFWQLHIFGLPWYGIFAIYLIVIGWINAFNFMDGINGITAFYGLVSLGTIAWLNKTLEFAPQNLIILLIFSVLIFSFFNARKKAKTFAGDVGSVSMAFLLAWFIISLIMKTGRLEYILLVSVYGVDSAVTIIIRLLQRENIFQAHRTHLYQYLSNEVRLPHVFVSAIYATAQAGINILTLILISGNKMNLQLCLVFILVLTIVYLTIRLVTIRNLRPDMG</sequence>
<feature type="transmembrane region" description="Helical" evidence="8">
    <location>
        <begin position="217"/>
        <end position="237"/>
    </location>
</feature>
<feature type="transmembrane region" description="Helical" evidence="8">
    <location>
        <begin position="290"/>
        <end position="311"/>
    </location>
</feature>
<feature type="transmembrane region" description="Helical" evidence="8">
    <location>
        <begin position="40"/>
        <end position="60"/>
    </location>
</feature>
<dbReference type="PANTHER" id="PTHR22926">
    <property type="entry name" value="PHOSPHO-N-ACETYLMURAMOYL-PENTAPEPTIDE-TRANSFERASE"/>
    <property type="match status" value="1"/>
</dbReference>
<dbReference type="GO" id="GO:0016780">
    <property type="term" value="F:phosphotransferase activity, for other substituted phosphate groups"/>
    <property type="evidence" value="ECO:0007669"/>
    <property type="project" value="InterPro"/>
</dbReference>
<evidence type="ECO:0000256" key="2">
    <source>
        <dbReference type="ARBA" id="ARBA00022475"/>
    </source>
</evidence>
<keyword evidence="6 8" id="KW-0472">Membrane</keyword>
<dbReference type="STRING" id="1484053.SAMN05444274_105218"/>
<accession>A0A1M5BMG3</accession>
<evidence type="ECO:0000256" key="4">
    <source>
        <dbReference type="ARBA" id="ARBA00022692"/>
    </source>
</evidence>
<reference evidence="9 10" key="1">
    <citation type="submission" date="2016-11" db="EMBL/GenBank/DDBJ databases">
        <authorList>
            <person name="Jaros S."/>
            <person name="Januszkiewicz K."/>
            <person name="Wedrychowicz H."/>
        </authorList>
    </citation>
    <scope>NUCLEOTIDE SEQUENCE [LARGE SCALE GENOMIC DNA]</scope>
    <source>
        <strain evidence="9 10">DSM 26910</strain>
    </source>
</reference>
<dbReference type="CDD" id="cd06854">
    <property type="entry name" value="GT_WbpL_WbcO_like"/>
    <property type="match status" value="1"/>
</dbReference>
<evidence type="ECO:0000313" key="10">
    <source>
        <dbReference type="Proteomes" id="UP000184164"/>
    </source>
</evidence>